<name>A0ABD0XZD4_UMBPY</name>
<evidence type="ECO:0000313" key="2">
    <source>
        <dbReference type="Proteomes" id="UP001557470"/>
    </source>
</evidence>
<accession>A0ABD0XZD4</accession>
<reference evidence="1 2" key="1">
    <citation type="submission" date="2024-06" db="EMBL/GenBank/DDBJ databases">
        <authorList>
            <person name="Pan Q."/>
            <person name="Wen M."/>
            <person name="Jouanno E."/>
            <person name="Zahm M."/>
            <person name="Klopp C."/>
            <person name="Cabau C."/>
            <person name="Louis A."/>
            <person name="Berthelot C."/>
            <person name="Parey E."/>
            <person name="Roest Crollius H."/>
            <person name="Montfort J."/>
            <person name="Robinson-Rechavi M."/>
            <person name="Bouchez O."/>
            <person name="Lampietro C."/>
            <person name="Lopez Roques C."/>
            <person name="Donnadieu C."/>
            <person name="Postlethwait J."/>
            <person name="Bobe J."/>
            <person name="Verreycken H."/>
            <person name="Guiguen Y."/>
        </authorList>
    </citation>
    <scope>NUCLEOTIDE SEQUENCE [LARGE SCALE GENOMIC DNA]</scope>
    <source>
        <strain evidence="1">Up_M1</strain>
        <tissue evidence="1">Testis</tissue>
    </source>
</reference>
<dbReference type="Proteomes" id="UP001557470">
    <property type="component" value="Unassembled WGS sequence"/>
</dbReference>
<sequence>MSPKPPILFEISNPNPGQHYANFALPSSRRPGESQRTHGQARLDFSYQIIILDFILLPLCAHTTAQHYFVSLTCTPVPCLSQTPKPVLSLQC</sequence>
<evidence type="ECO:0000313" key="1">
    <source>
        <dbReference type="EMBL" id="KAL1005772.1"/>
    </source>
</evidence>
<gene>
    <name evidence="1" type="ORF">UPYG_G00063830</name>
</gene>
<proteinExistence type="predicted"/>
<protein>
    <submittedName>
        <fullName evidence="1">Uncharacterized protein</fullName>
    </submittedName>
</protein>
<dbReference type="EMBL" id="JAGEUA010000002">
    <property type="protein sequence ID" value="KAL1005772.1"/>
    <property type="molecule type" value="Genomic_DNA"/>
</dbReference>
<dbReference type="AlphaFoldDB" id="A0ABD0XZD4"/>
<comment type="caution">
    <text evidence="1">The sequence shown here is derived from an EMBL/GenBank/DDBJ whole genome shotgun (WGS) entry which is preliminary data.</text>
</comment>
<keyword evidence="2" id="KW-1185">Reference proteome</keyword>
<organism evidence="1 2">
    <name type="scientific">Umbra pygmaea</name>
    <name type="common">Eastern mudminnow</name>
    <dbReference type="NCBI Taxonomy" id="75934"/>
    <lineage>
        <taxon>Eukaryota</taxon>
        <taxon>Metazoa</taxon>
        <taxon>Chordata</taxon>
        <taxon>Craniata</taxon>
        <taxon>Vertebrata</taxon>
        <taxon>Euteleostomi</taxon>
        <taxon>Actinopterygii</taxon>
        <taxon>Neopterygii</taxon>
        <taxon>Teleostei</taxon>
        <taxon>Protacanthopterygii</taxon>
        <taxon>Esociformes</taxon>
        <taxon>Umbridae</taxon>
        <taxon>Umbra</taxon>
    </lineage>
</organism>